<keyword evidence="3" id="KW-1185">Reference proteome</keyword>
<accession>A0A8X6U269</accession>
<keyword evidence="1" id="KW-0812">Transmembrane</keyword>
<protein>
    <submittedName>
        <fullName evidence="2">Uncharacterized protein</fullName>
    </submittedName>
</protein>
<feature type="transmembrane region" description="Helical" evidence="1">
    <location>
        <begin position="196"/>
        <end position="217"/>
    </location>
</feature>
<reference evidence="2" key="1">
    <citation type="submission" date="2020-08" db="EMBL/GenBank/DDBJ databases">
        <title>Multicomponent nature underlies the extraordinary mechanical properties of spider dragline silk.</title>
        <authorList>
            <person name="Kono N."/>
            <person name="Nakamura H."/>
            <person name="Mori M."/>
            <person name="Yoshida Y."/>
            <person name="Ohtoshi R."/>
            <person name="Malay A.D."/>
            <person name="Moran D.A.P."/>
            <person name="Tomita M."/>
            <person name="Numata K."/>
            <person name="Arakawa K."/>
        </authorList>
    </citation>
    <scope>NUCLEOTIDE SEQUENCE</scope>
</reference>
<proteinExistence type="predicted"/>
<organism evidence="2 3">
    <name type="scientific">Nephila pilipes</name>
    <name type="common">Giant wood spider</name>
    <name type="synonym">Nephila maculata</name>
    <dbReference type="NCBI Taxonomy" id="299642"/>
    <lineage>
        <taxon>Eukaryota</taxon>
        <taxon>Metazoa</taxon>
        <taxon>Ecdysozoa</taxon>
        <taxon>Arthropoda</taxon>
        <taxon>Chelicerata</taxon>
        <taxon>Arachnida</taxon>
        <taxon>Araneae</taxon>
        <taxon>Araneomorphae</taxon>
        <taxon>Entelegynae</taxon>
        <taxon>Araneoidea</taxon>
        <taxon>Nephilidae</taxon>
        <taxon>Nephila</taxon>
    </lineage>
</organism>
<dbReference type="Proteomes" id="UP000887013">
    <property type="component" value="Unassembled WGS sequence"/>
</dbReference>
<comment type="caution">
    <text evidence="2">The sequence shown here is derived from an EMBL/GenBank/DDBJ whole genome shotgun (WGS) entry which is preliminary data.</text>
</comment>
<gene>
    <name evidence="2" type="ORF">NPIL_137431</name>
</gene>
<evidence type="ECO:0000313" key="2">
    <source>
        <dbReference type="EMBL" id="GFT67596.1"/>
    </source>
</evidence>
<sequence length="255" mass="27502">MGLALLRGWQHARWTAYAVLTRAGARSCHAHIAGSTYGSSGCSFHLTAADGGRCTCRSAGLVTMATPAVSAGSSRYAYKPLPSSCLPLPPPYHARNITYHIADLLYSCCCRVYVLSSSRYTTYIPLTSPAGAQFCRLVTIALLLVVDVAVLMCTPVWRYDAYCAAQRGSSCSFDTTAFSSGLVRCITLRWLVAASAIYYCFSCPASLYSSVYAILYYMRCWRYNGAGTYALIHGTLSLARAAGFYLPVSPASVAI</sequence>
<evidence type="ECO:0000256" key="1">
    <source>
        <dbReference type="SAM" id="Phobius"/>
    </source>
</evidence>
<dbReference type="AlphaFoldDB" id="A0A8X6U269"/>
<name>A0A8X6U269_NEPPI</name>
<keyword evidence="1" id="KW-1133">Transmembrane helix</keyword>
<dbReference type="EMBL" id="BMAW01069141">
    <property type="protein sequence ID" value="GFT67596.1"/>
    <property type="molecule type" value="Genomic_DNA"/>
</dbReference>
<evidence type="ECO:0000313" key="3">
    <source>
        <dbReference type="Proteomes" id="UP000887013"/>
    </source>
</evidence>
<keyword evidence="1" id="KW-0472">Membrane</keyword>